<dbReference type="GO" id="GO:0070319">
    <property type="term" value="C:Golgi to plasma membrane transport vesicle"/>
    <property type="evidence" value="ECO:0007669"/>
    <property type="project" value="TreeGrafter"/>
</dbReference>
<accession>G4TJS1</accession>
<feature type="domain" description="GDP/GTP exchange factor Sec2 N-terminal" evidence="4">
    <location>
        <begin position="177"/>
        <end position="302"/>
    </location>
</feature>
<feature type="compositionally biased region" description="Polar residues" evidence="3">
    <location>
        <begin position="559"/>
        <end position="574"/>
    </location>
</feature>
<feature type="region of interest" description="Disordered" evidence="3">
    <location>
        <begin position="1"/>
        <end position="47"/>
    </location>
</feature>
<dbReference type="InParanoid" id="G4TJS1"/>
<dbReference type="STRING" id="1109443.G4TJS1"/>
<dbReference type="Pfam" id="PF06428">
    <property type="entry name" value="Sec2p"/>
    <property type="match status" value="1"/>
</dbReference>
<sequence length="1204" mass="129453">MSDQPALVFEAGSLSSSETTPRSLNADTTQNKEERAEKSINTQLHADSAELEGLRSVALTPTTELDDNRTTIAPASPPLVFKSVPSTPAKGTFASEAHDDDADEILLPSTIAQHAPRSNGISAEAENDEDDPRNLVISSLRSQISDLFSQVALLNSKLVQSYDRMSNLEETLDENNERLRALEGEKVNLEREKSILEVEKQKHENAIKDGRLVERTSIAEEMNRLMEQSIAAQNAQKAAEAKHAQIEAELSDLSANLFSTANDMVATERKNRLSVEDALSTVKSERIRLEKELEVAKRQMEESQRTVDHLREERELREADLKELRAAVNSVGSTSISSSYAGAIRMMNTHPPYRDEYLSFLAHLRSLVATTPAPPPISSVLTLPFLQRLAVEDSEPTLRLDLAPSLNWLTRRSVLAAVHANTLLIEQIHVATLFLESSASSYSYSSFGGGQKHFSEVVLILISYSGTSLPTSPTQLTKVSCALCGKVVYMSPEAIQAEQNEHHSMIISQSPTTPTPTATNAPPLPPRTRTDSGGTGWVASKFLKTVSLSSLSGSTNGTITPRPSTPVSRNSLDSPTVVATPPNAMIRPSSPPPSTSLQTVIHAFRIPLANKNASSNGADSTGAENYGPPYPLCHTGWCVSRLRTTCELWGHVNRGVLERVWREARSIDLRLRVGDVSPTGERMEEAFGKLRDPSPTPAKRKAPTFWDMGKNVLDKARGASPISGPSPSDGSKSTLFGGMRRSFSGGRNTSPSANGVVRVESSGVEESPRLSAPAPQRVSSDADSGKLDLGDDMSESDVQELQQDTIKRSSSDSGKRGIARLSALFIAPGVVEEKADAGEKVDGNLAKEVEAPLELAHPAAYSDTSKEIPSQTATELEVPAAPEVDARTPHATTFSEGQGTKDTTLDSTGVNQNATTSHPINAAPDSVAPEVVPEPNQPSADSVEKPPVSKDADRVASPPPSVPKAPITPGKTAPPPVPRRAAARNAAARSSIVAIPKEPEKIEKEASIEPAKEETTSADVKDATATAAAIDETKAANSSELDEKAVGQPITSTVDPPTAQPEETKAPQDQDATVIEPSHSNVSTPKSISMPLPPLEMPSPSRHPVPQLPVFLEKEDVAIEETKVGRSRQQSVVSSSSDYTPSVYTNNSAAPIPDDDGPPVPEKGGLGHEFYVGRTTWEERAWLELVRIRERMFWARLGGVIHSS</sequence>
<evidence type="ECO:0000313" key="5">
    <source>
        <dbReference type="EMBL" id="CCA71564.1"/>
    </source>
</evidence>
<evidence type="ECO:0000256" key="3">
    <source>
        <dbReference type="SAM" id="MobiDB-lite"/>
    </source>
</evidence>
<dbReference type="InterPro" id="IPR009449">
    <property type="entry name" value="Sec2_N"/>
</dbReference>
<reference evidence="5 6" key="1">
    <citation type="journal article" date="2011" name="PLoS Pathog.">
        <title>Endophytic Life Strategies Decoded by Genome and Transcriptome Analyses of the Mutualistic Root Symbiont Piriformospora indica.</title>
        <authorList>
            <person name="Zuccaro A."/>
            <person name="Lahrmann U."/>
            <person name="Guldener U."/>
            <person name="Langen G."/>
            <person name="Pfiffi S."/>
            <person name="Biedenkopf D."/>
            <person name="Wong P."/>
            <person name="Samans B."/>
            <person name="Grimm C."/>
            <person name="Basiewicz M."/>
            <person name="Murat C."/>
            <person name="Martin F."/>
            <person name="Kogel K.H."/>
        </authorList>
    </citation>
    <scope>NUCLEOTIDE SEQUENCE [LARGE SCALE GENOMIC DNA]</scope>
    <source>
        <strain evidence="5 6">DSM 11827</strain>
    </source>
</reference>
<feature type="compositionally biased region" description="Polar residues" evidence="3">
    <location>
        <begin position="1138"/>
        <end position="1149"/>
    </location>
</feature>
<evidence type="ECO:0000313" key="6">
    <source>
        <dbReference type="Proteomes" id="UP000007148"/>
    </source>
</evidence>
<feature type="compositionally biased region" description="Low complexity" evidence="3">
    <location>
        <begin position="979"/>
        <end position="989"/>
    </location>
</feature>
<gene>
    <name evidence="5" type="ORF">PIIN_05501</name>
</gene>
<feature type="region of interest" description="Disordered" evidence="3">
    <location>
        <begin position="1121"/>
        <end position="1166"/>
    </location>
</feature>
<dbReference type="Proteomes" id="UP000007148">
    <property type="component" value="Unassembled WGS sequence"/>
</dbReference>
<evidence type="ECO:0000256" key="2">
    <source>
        <dbReference type="SAM" id="Coils"/>
    </source>
</evidence>
<dbReference type="InterPro" id="IPR040351">
    <property type="entry name" value="RAB3IL/RAB3IP/Sec2"/>
</dbReference>
<dbReference type="GO" id="GO:0006887">
    <property type="term" value="P:exocytosis"/>
    <property type="evidence" value="ECO:0007669"/>
    <property type="project" value="TreeGrafter"/>
</dbReference>
<feature type="compositionally biased region" description="Polar residues" evidence="3">
    <location>
        <begin position="890"/>
        <end position="919"/>
    </location>
</feature>
<dbReference type="CDD" id="cd21044">
    <property type="entry name" value="Rab11BD_RAB3IP_like"/>
    <property type="match status" value="1"/>
</dbReference>
<feature type="compositionally biased region" description="Pro residues" evidence="3">
    <location>
        <begin position="1091"/>
        <end position="1106"/>
    </location>
</feature>
<feature type="region of interest" description="Disordered" evidence="3">
    <location>
        <begin position="553"/>
        <end position="596"/>
    </location>
</feature>
<feature type="compositionally biased region" description="Low complexity" evidence="3">
    <location>
        <begin position="755"/>
        <end position="765"/>
    </location>
</feature>
<name>G4TJS1_SERID</name>
<organism evidence="5 6">
    <name type="scientific">Serendipita indica (strain DSM 11827)</name>
    <name type="common">Root endophyte fungus</name>
    <name type="synonym">Piriformospora indica</name>
    <dbReference type="NCBI Taxonomy" id="1109443"/>
    <lineage>
        <taxon>Eukaryota</taxon>
        <taxon>Fungi</taxon>
        <taxon>Dikarya</taxon>
        <taxon>Basidiomycota</taxon>
        <taxon>Agaricomycotina</taxon>
        <taxon>Agaricomycetes</taxon>
        <taxon>Sebacinales</taxon>
        <taxon>Serendipitaceae</taxon>
        <taxon>Serendipita</taxon>
    </lineage>
</organism>
<feature type="region of interest" description="Disordered" evidence="3">
    <location>
        <begin position="507"/>
        <end position="536"/>
    </location>
</feature>
<dbReference type="Gene3D" id="6.10.140.910">
    <property type="match status" value="1"/>
</dbReference>
<keyword evidence="1 2" id="KW-0175">Coiled coil</keyword>
<dbReference type="SUPFAM" id="SSF144284">
    <property type="entry name" value="Sec2 N-terminal region"/>
    <property type="match status" value="1"/>
</dbReference>
<feature type="compositionally biased region" description="Basic and acidic residues" evidence="3">
    <location>
        <begin position="997"/>
        <end position="1022"/>
    </location>
</feature>
<feature type="region of interest" description="Disordered" evidence="3">
    <location>
        <begin position="59"/>
        <end position="84"/>
    </location>
</feature>
<feature type="coiled-coil region" evidence="2">
    <location>
        <begin position="236"/>
        <end position="327"/>
    </location>
</feature>
<dbReference type="OMA" id="REDMFWA"/>
<feature type="compositionally biased region" description="Low complexity" evidence="3">
    <location>
        <begin position="511"/>
        <end position="521"/>
    </location>
</feature>
<feature type="compositionally biased region" description="Low complexity" evidence="3">
    <location>
        <begin position="718"/>
        <end position="747"/>
    </location>
</feature>
<feature type="compositionally biased region" description="Low complexity" evidence="3">
    <location>
        <begin position="1127"/>
        <end position="1137"/>
    </location>
</feature>
<dbReference type="OrthoDB" id="1748564at2759"/>
<proteinExistence type="predicted"/>
<dbReference type="HOGENOM" id="CLU_011813_0_0_1"/>
<feature type="coiled-coil region" evidence="2">
    <location>
        <begin position="158"/>
        <end position="206"/>
    </location>
</feature>
<feature type="region of interest" description="Disordered" evidence="3">
    <location>
        <begin position="685"/>
        <end position="798"/>
    </location>
</feature>
<feature type="compositionally biased region" description="Polar residues" evidence="3">
    <location>
        <begin position="13"/>
        <end position="29"/>
    </location>
</feature>
<dbReference type="EMBL" id="CAFZ01000125">
    <property type="protein sequence ID" value="CCA71564.1"/>
    <property type="molecule type" value="Genomic_DNA"/>
</dbReference>
<feature type="region of interest" description="Disordered" evidence="3">
    <location>
        <begin position="856"/>
        <end position="1106"/>
    </location>
</feature>
<evidence type="ECO:0000256" key="1">
    <source>
        <dbReference type="ARBA" id="ARBA00023054"/>
    </source>
</evidence>
<dbReference type="PANTHER" id="PTHR14430">
    <property type="entry name" value="RABIN3-RELATED"/>
    <property type="match status" value="1"/>
</dbReference>
<dbReference type="AlphaFoldDB" id="G4TJS1"/>
<dbReference type="GO" id="GO:0005085">
    <property type="term" value="F:guanyl-nucleotide exchange factor activity"/>
    <property type="evidence" value="ECO:0007669"/>
    <property type="project" value="InterPro"/>
</dbReference>
<protein>
    <submittedName>
        <fullName evidence="5">Related to GTPase activating protein sec2</fullName>
    </submittedName>
</protein>
<comment type="caution">
    <text evidence="5">The sequence shown here is derived from an EMBL/GenBank/DDBJ whole genome shotgun (WGS) entry which is preliminary data.</text>
</comment>
<feature type="compositionally biased region" description="Basic and acidic residues" evidence="3">
    <location>
        <begin position="942"/>
        <end position="954"/>
    </location>
</feature>
<dbReference type="PANTHER" id="PTHR14430:SF0">
    <property type="entry name" value="SEC2P DOMAIN-CONTAINING PROTEIN"/>
    <property type="match status" value="1"/>
</dbReference>
<evidence type="ECO:0000259" key="4">
    <source>
        <dbReference type="Pfam" id="PF06428"/>
    </source>
</evidence>
<keyword evidence="6" id="KW-1185">Reference proteome</keyword>
<dbReference type="eggNOG" id="KOG4324">
    <property type="taxonomic scope" value="Eukaryota"/>
</dbReference>
<dbReference type="GO" id="GO:0051286">
    <property type="term" value="C:cell tip"/>
    <property type="evidence" value="ECO:0007669"/>
    <property type="project" value="TreeGrafter"/>
</dbReference>